<keyword evidence="2" id="KW-1185">Reference proteome</keyword>
<sequence>MCLAEEGAVWEGSFCQIKCPVTGRSVVHAFSRNAVFFVKLSQAKDAQSSNSLITILRVVQADTGTSLWIITLLGGKT</sequence>
<evidence type="ECO:0000313" key="1">
    <source>
        <dbReference type="EMBL" id="TKR88038.1"/>
    </source>
</evidence>
<evidence type="ECO:0000313" key="2">
    <source>
        <dbReference type="Proteomes" id="UP000298663"/>
    </source>
</evidence>
<proteinExistence type="predicted"/>
<organism evidence="1 2">
    <name type="scientific">Steinernema carpocapsae</name>
    <name type="common">Entomopathogenic nematode</name>
    <dbReference type="NCBI Taxonomy" id="34508"/>
    <lineage>
        <taxon>Eukaryota</taxon>
        <taxon>Metazoa</taxon>
        <taxon>Ecdysozoa</taxon>
        <taxon>Nematoda</taxon>
        <taxon>Chromadorea</taxon>
        <taxon>Rhabditida</taxon>
        <taxon>Tylenchina</taxon>
        <taxon>Panagrolaimomorpha</taxon>
        <taxon>Strongyloidoidea</taxon>
        <taxon>Steinernematidae</taxon>
        <taxon>Steinernema</taxon>
    </lineage>
</organism>
<dbReference type="EMBL" id="AZBU02000003">
    <property type="protein sequence ID" value="TKR88038.1"/>
    <property type="molecule type" value="Genomic_DNA"/>
</dbReference>
<gene>
    <name evidence="1" type="ORF">L596_012339</name>
</gene>
<name>A0A4U5NWV9_STECR</name>
<dbReference type="AlphaFoldDB" id="A0A4U5NWV9"/>
<reference evidence="1 2" key="1">
    <citation type="journal article" date="2015" name="Genome Biol.">
        <title>Comparative genomics of Steinernema reveals deeply conserved gene regulatory networks.</title>
        <authorList>
            <person name="Dillman A.R."/>
            <person name="Macchietto M."/>
            <person name="Porter C.F."/>
            <person name="Rogers A."/>
            <person name="Williams B."/>
            <person name="Antoshechkin I."/>
            <person name="Lee M.M."/>
            <person name="Goodwin Z."/>
            <person name="Lu X."/>
            <person name="Lewis E.E."/>
            <person name="Goodrich-Blair H."/>
            <person name="Stock S.P."/>
            <person name="Adams B.J."/>
            <person name="Sternberg P.W."/>
            <person name="Mortazavi A."/>
        </authorList>
    </citation>
    <scope>NUCLEOTIDE SEQUENCE [LARGE SCALE GENOMIC DNA]</scope>
    <source>
        <strain evidence="1 2">ALL</strain>
    </source>
</reference>
<protein>
    <submittedName>
        <fullName evidence="1">Uncharacterized protein</fullName>
    </submittedName>
</protein>
<dbReference type="Proteomes" id="UP000298663">
    <property type="component" value="Unassembled WGS sequence"/>
</dbReference>
<comment type="caution">
    <text evidence="1">The sequence shown here is derived from an EMBL/GenBank/DDBJ whole genome shotgun (WGS) entry which is preliminary data.</text>
</comment>
<reference evidence="1 2" key="2">
    <citation type="journal article" date="2019" name="G3 (Bethesda)">
        <title>Hybrid Assembly of the Genome of the Entomopathogenic Nematode Steinernema carpocapsae Identifies the X-Chromosome.</title>
        <authorList>
            <person name="Serra L."/>
            <person name="Macchietto M."/>
            <person name="Macias-Munoz A."/>
            <person name="McGill C.J."/>
            <person name="Rodriguez I.M."/>
            <person name="Rodriguez B."/>
            <person name="Murad R."/>
            <person name="Mortazavi A."/>
        </authorList>
    </citation>
    <scope>NUCLEOTIDE SEQUENCE [LARGE SCALE GENOMIC DNA]</scope>
    <source>
        <strain evidence="1 2">ALL</strain>
    </source>
</reference>
<accession>A0A4U5NWV9</accession>